<protein>
    <submittedName>
        <fullName evidence="1">Uncharacterized protein</fullName>
    </submittedName>
</protein>
<accession>A0A8J2PQP0</accession>
<sequence>MFARGYRVLFYAAQFDMGTVQQSLTRLINNLKWKEKDDYSKATKKILRFNRDVAGYIKATDNFVYAMIRNVGNCAIRDQPEWVSDLVEKCLYIKEF</sequence>
<dbReference type="Pfam" id="PF00450">
    <property type="entry name" value="Peptidase_S10"/>
    <property type="match status" value="1"/>
</dbReference>
<dbReference type="OrthoDB" id="443318at2759"/>
<keyword evidence="2" id="KW-1185">Reference proteome</keyword>
<dbReference type="GO" id="GO:0006508">
    <property type="term" value="P:proteolysis"/>
    <property type="evidence" value="ECO:0007669"/>
    <property type="project" value="InterPro"/>
</dbReference>
<proteinExistence type="predicted"/>
<evidence type="ECO:0000313" key="1">
    <source>
        <dbReference type="EMBL" id="CAG7832740.1"/>
    </source>
</evidence>
<dbReference type="GO" id="GO:0004185">
    <property type="term" value="F:serine-type carboxypeptidase activity"/>
    <property type="evidence" value="ECO:0007669"/>
    <property type="project" value="InterPro"/>
</dbReference>
<gene>
    <name evidence="1" type="ORF">AFUS01_LOCUS42410</name>
</gene>
<evidence type="ECO:0000313" key="2">
    <source>
        <dbReference type="Proteomes" id="UP000708208"/>
    </source>
</evidence>
<comment type="caution">
    <text evidence="1">The sequence shown here is derived from an EMBL/GenBank/DDBJ whole genome shotgun (WGS) entry which is preliminary data.</text>
</comment>
<name>A0A8J2PQP0_9HEXA</name>
<reference evidence="1" key="1">
    <citation type="submission" date="2021-06" db="EMBL/GenBank/DDBJ databases">
        <authorList>
            <person name="Hodson N. C."/>
            <person name="Mongue J. A."/>
            <person name="Jaron S. K."/>
        </authorList>
    </citation>
    <scope>NUCLEOTIDE SEQUENCE</scope>
</reference>
<dbReference type="EMBL" id="CAJVCH010566695">
    <property type="protein sequence ID" value="CAG7832740.1"/>
    <property type="molecule type" value="Genomic_DNA"/>
</dbReference>
<dbReference type="AlphaFoldDB" id="A0A8J2PQP0"/>
<dbReference type="InterPro" id="IPR001563">
    <property type="entry name" value="Peptidase_S10"/>
</dbReference>
<dbReference type="Proteomes" id="UP000708208">
    <property type="component" value="Unassembled WGS sequence"/>
</dbReference>
<organism evidence="1 2">
    <name type="scientific">Allacma fusca</name>
    <dbReference type="NCBI Taxonomy" id="39272"/>
    <lineage>
        <taxon>Eukaryota</taxon>
        <taxon>Metazoa</taxon>
        <taxon>Ecdysozoa</taxon>
        <taxon>Arthropoda</taxon>
        <taxon>Hexapoda</taxon>
        <taxon>Collembola</taxon>
        <taxon>Symphypleona</taxon>
        <taxon>Sminthuridae</taxon>
        <taxon>Allacma</taxon>
    </lineage>
</organism>